<dbReference type="AlphaFoldDB" id="A0A0W0FNW3"/>
<dbReference type="Proteomes" id="UP000054988">
    <property type="component" value="Unassembled WGS sequence"/>
</dbReference>
<evidence type="ECO:0000313" key="2">
    <source>
        <dbReference type="Proteomes" id="UP000054988"/>
    </source>
</evidence>
<organism evidence="1 2">
    <name type="scientific">Moniliophthora roreri</name>
    <name type="common">Frosty pod rot fungus</name>
    <name type="synonym">Monilia roreri</name>
    <dbReference type="NCBI Taxonomy" id="221103"/>
    <lineage>
        <taxon>Eukaryota</taxon>
        <taxon>Fungi</taxon>
        <taxon>Dikarya</taxon>
        <taxon>Basidiomycota</taxon>
        <taxon>Agaricomycotina</taxon>
        <taxon>Agaricomycetes</taxon>
        <taxon>Agaricomycetidae</taxon>
        <taxon>Agaricales</taxon>
        <taxon>Marasmiineae</taxon>
        <taxon>Marasmiaceae</taxon>
        <taxon>Moniliophthora</taxon>
    </lineage>
</organism>
<comment type="caution">
    <text evidence="1">The sequence shown here is derived from an EMBL/GenBank/DDBJ whole genome shotgun (WGS) entry which is preliminary data.</text>
</comment>
<proteinExistence type="predicted"/>
<reference evidence="1 2" key="1">
    <citation type="submission" date="2015-12" db="EMBL/GenBank/DDBJ databases">
        <title>Draft genome sequence of Moniliophthora roreri, the causal agent of frosty pod rot of cacao.</title>
        <authorList>
            <person name="Aime M.C."/>
            <person name="Diaz-Valderrama J.R."/>
            <person name="Kijpornyongpan T."/>
            <person name="Phillips-Mora W."/>
        </authorList>
    </citation>
    <scope>NUCLEOTIDE SEQUENCE [LARGE SCALE GENOMIC DNA]</scope>
    <source>
        <strain evidence="1 2">MCA 2952</strain>
    </source>
</reference>
<accession>A0A0W0FNW3</accession>
<gene>
    <name evidence="1" type="ORF">WG66_9453</name>
</gene>
<evidence type="ECO:0000313" key="1">
    <source>
        <dbReference type="EMBL" id="KTB37969.1"/>
    </source>
</evidence>
<dbReference type="EMBL" id="LATX01001794">
    <property type="protein sequence ID" value="KTB37969.1"/>
    <property type="molecule type" value="Genomic_DNA"/>
</dbReference>
<sequence>MRTKHIFIVLNDLKLFFPIEMTIPDNKCS</sequence>
<name>A0A0W0FNW3_MONRR</name>
<protein>
    <submittedName>
        <fullName evidence="1">Uncharacterized protein</fullName>
    </submittedName>
</protein>